<dbReference type="Proteomes" id="UP000288351">
    <property type="component" value="Unassembled WGS sequence"/>
</dbReference>
<dbReference type="RefSeq" id="WP_020963682.1">
    <property type="nucleotide sequence ID" value="NZ_BHXC01000006.1"/>
</dbReference>
<comment type="caution">
    <text evidence="3">The sequence shown here is derived from an EMBL/GenBank/DDBJ whole genome shotgun (WGS) entry which is preliminary data.</text>
</comment>
<feature type="transmembrane region" description="Helical" evidence="2">
    <location>
        <begin position="21"/>
        <end position="38"/>
    </location>
</feature>
<keyword evidence="2" id="KW-0812">Transmembrane</keyword>
<name>A0A401QU21_STRNR</name>
<keyword evidence="2" id="KW-0472">Membrane</keyword>
<dbReference type="EMBL" id="BHXC01000006">
    <property type="protein sequence ID" value="GCB88813.1"/>
    <property type="molecule type" value="Genomic_DNA"/>
</dbReference>
<organism evidence="3 4">
    <name type="scientific">Streptomyces noursei</name>
    <name type="common">Streptomyces albulus</name>
    <dbReference type="NCBI Taxonomy" id="1971"/>
    <lineage>
        <taxon>Bacteria</taxon>
        <taxon>Bacillati</taxon>
        <taxon>Actinomycetota</taxon>
        <taxon>Actinomycetes</taxon>
        <taxon>Kitasatosporales</taxon>
        <taxon>Streptomycetaceae</taxon>
        <taxon>Streptomyces</taxon>
    </lineage>
</organism>
<sequence>MTPEPGGRPHRTALDRRTVTRVLLQLVTAAALAVNAYVHADLASVYDRVGQQISQGTLFRLEAAVASLAALLVLLFGRRRLVWAFAFLVSVSAVGAVLLYRYVNVGTLGPLPNMYEPVWWPSKSASAIAEAVGAVAALGGFLITRPPRSASARGGAPRGDEVDGVGG</sequence>
<evidence type="ECO:0000256" key="1">
    <source>
        <dbReference type="SAM" id="MobiDB-lite"/>
    </source>
</evidence>
<reference evidence="3 4" key="1">
    <citation type="journal article" date="2019" name="Microbiol. Resour. Announc.">
        <title>Draft Genome Sequence of the Most Traditional epsilon-Poly-l-Lysine Producer, Streptomyces albulus NBRC14147.</title>
        <authorList>
            <person name="Yamanaka K."/>
            <person name="Hamano Y."/>
        </authorList>
    </citation>
    <scope>NUCLEOTIDE SEQUENCE [LARGE SCALE GENOMIC DNA]</scope>
    <source>
        <strain evidence="3 4">NBRC 14147</strain>
    </source>
</reference>
<feature type="transmembrane region" description="Helical" evidence="2">
    <location>
        <begin position="58"/>
        <end position="76"/>
    </location>
</feature>
<feature type="transmembrane region" description="Helical" evidence="2">
    <location>
        <begin position="83"/>
        <end position="103"/>
    </location>
</feature>
<gene>
    <name evidence="3" type="ORF">SALB_01486</name>
</gene>
<keyword evidence="2" id="KW-1133">Transmembrane helix</keyword>
<proteinExistence type="predicted"/>
<dbReference type="AlphaFoldDB" id="A0A401QU21"/>
<evidence type="ECO:0000313" key="3">
    <source>
        <dbReference type="EMBL" id="GCB88813.1"/>
    </source>
</evidence>
<feature type="transmembrane region" description="Helical" evidence="2">
    <location>
        <begin position="123"/>
        <end position="143"/>
    </location>
</feature>
<accession>A0A401QU21</accession>
<protein>
    <submittedName>
        <fullName evidence="3">Uncharacterized protein</fullName>
    </submittedName>
</protein>
<evidence type="ECO:0000313" key="4">
    <source>
        <dbReference type="Proteomes" id="UP000288351"/>
    </source>
</evidence>
<evidence type="ECO:0000256" key="2">
    <source>
        <dbReference type="SAM" id="Phobius"/>
    </source>
</evidence>
<feature type="region of interest" description="Disordered" evidence="1">
    <location>
        <begin position="148"/>
        <end position="167"/>
    </location>
</feature>